<dbReference type="InterPro" id="IPR036761">
    <property type="entry name" value="TTHA0802/YceI-like_sf"/>
</dbReference>
<dbReference type="SUPFAM" id="SSF101874">
    <property type="entry name" value="YceI-like"/>
    <property type="match status" value="1"/>
</dbReference>
<dbReference type="OrthoDB" id="9793816at2"/>
<accession>A0A5J6WMS0</accession>
<dbReference type="KEGG" id="mmaa:FR932_13220"/>
<name>A0A5J6WMS0_MORMI</name>
<dbReference type="Pfam" id="PF04264">
    <property type="entry name" value="YceI"/>
    <property type="match status" value="1"/>
</dbReference>
<keyword evidence="1" id="KW-0732">Signal</keyword>
<feature type="domain" description="Lipid/polyisoprenoid-binding YceI-like" evidence="2">
    <location>
        <begin position="46"/>
        <end position="185"/>
    </location>
</feature>
<dbReference type="EMBL" id="CP044399">
    <property type="protein sequence ID" value="QFI38744.1"/>
    <property type="molecule type" value="Genomic_DNA"/>
</dbReference>
<feature type="chain" id="PRO_5023927563" evidence="1">
    <location>
        <begin position="19"/>
        <end position="187"/>
    </location>
</feature>
<dbReference type="AlphaFoldDB" id="A0A5J6WMS0"/>
<organism evidence="3 4">
    <name type="scientific">Moritella marina ATCC 15381</name>
    <dbReference type="NCBI Taxonomy" id="1202962"/>
    <lineage>
        <taxon>Bacteria</taxon>
        <taxon>Pseudomonadati</taxon>
        <taxon>Pseudomonadota</taxon>
        <taxon>Gammaproteobacteria</taxon>
        <taxon>Alteromonadales</taxon>
        <taxon>Moritellaceae</taxon>
        <taxon>Moritella</taxon>
    </lineage>
</organism>
<dbReference type="RefSeq" id="WP_019439583.1">
    <property type="nucleotide sequence ID" value="NZ_ALOE01000002.1"/>
</dbReference>
<dbReference type="Gene3D" id="2.40.128.110">
    <property type="entry name" value="Lipid/polyisoprenoid-binding, YceI-like"/>
    <property type="match status" value="1"/>
</dbReference>
<dbReference type="Proteomes" id="UP000327424">
    <property type="component" value="Chromosome"/>
</dbReference>
<reference evidence="3 4" key="1">
    <citation type="submission" date="2019-09" db="EMBL/GenBank/DDBJ databases">
        <title>Hybrid Assembly of the complete Genome of the Deep-Sea Bacterium Moritella marina from long Nanopore and Illumina reads.</title>
        <authorList>
            <person name="Magin S."/>
            <person name="Georgoulis A."/>
            <person name="Papadimitriou K."/>
            <person name="Iliakis G."/>
            <person name="Vorgias C.E."/>
        </authorList>
    </citation>
    <scope>NUCLEOTIDE SEQUENCE [LARGE SCALE GENOMIC DNA]</scope>
    <source>
        <strain evidence="3 4">MP-1</strain>
    </source>
</reference>
<sequence>MKKTLLLSLALLSFQSFATEKFNLTTDFSSISFATIKKQYVVEPATISGLTGSLDEQGRFAVIAPIKNIDTGVSIRNERLNSLFFDSSENPVIMVSGQFDLSALTQPVSKMTVPAEVSFYGHKKTFNFPVIITKTADAIIVNSYKSVIVKAGDFSIPAANLTKLAATVGGLALSDTVPVNINLVFNK</sequence>
<evidence type="ECO:0000313" key="3">
    <source>
        <dbReference type="EMBL" id="QFI38744.1"/>
    </source>
</evidence>
<evidence type="ECO:0000259" key="2">
    <source>
        <dbReference type="Pfam" id="PF04264"/>
    </source>
</evidence>
<evidence type="ECO:0000313" key="4">
    <source>
        <dbReference type="Proteomes" id="UP000327424"/>
    </source>
</evidence>
<feature type="signal peptide" evidence="1">
    <location>
        <begin position="1"/>
        <end position="18"/>
    </location>
</feature>
<protein>
    <submittedName>
        <fullName evidence="3">YceI family protein</fullName>
    </submittedName>
</protein>
<gene>
    <name evidence="3" type="ORF">FR932_13220</name>
</gene>
<dbReference type="InterPro" id="IPR007372">
    <property type="entry name" value="Lipid/polyisoprenoid-bd_YceI"/>
</dbReference>
<proteinExistence type="predicted"/>
<evidence type="ECO:0000256" key="1">
    <source>
        <dbReference type="SAM" id="SignalP"/>
    </source>
</evidence>
<keyword evidence="4" id="KW-1185">Reference proteome</keyword>